<keyword evidence="3" id="KW-1185">Reference proteome</keyword>
<protein>
    <recommendedName>
        <fullName evidence="4">DoxX-like protein</fullName>
    </recommendedName>
</protein>
<proteinExistence type="predicted"/>
<dbReference type="Proteomes" id="UP000321490">
    <property type="component" value="Unassembled WGS sequence"/>
</dbReference>
<accession>A0A562IS97</accession>
<dbReference type="RefSeq" id="WP_153357734.1">
    <property type="nucleotide sequence ID" value="NZ_JABGDC010000027.1"/>
</dbReference>
<organism evidence="2 3">
    <name type="scientific">Modestobacter roseus</name>
    <dbReference type="NCBI Taxonomy" id="1181884"/>
    <lineage>
        <taxon>Bacteria</taxon>
        <taxon>Bacillati</taxon>
        <taxon>Actinomycetota</taxon>
        <taxon>Actinomycetes</taxon>
        <taxon>Geodermatophilales</taxon>
        <taxon>Geodermatophilaceae</taxon>
        <taxon>Modestobacter</taxon>
    </lineage>
</organism>
<evidence type="ECO:0000313" key="2">
    <source>
        <dbReference type="EMBL" id="TWH73720.1"/>
    </source>
</evidence>
<dbReference type="AlphaFoldDB" id="A0A562IS97"/>
<reference evidence="2 3" key="1">
    <citation type="submission" date="2019-07" db="EMBL/GenBank/DDBJ databases">
        <title>R&amp;d 2014.</title>
        <authorList>
            <person name="Klenk H.-P."/>
        </authorList>
    </citation>
    <scope>NUCLEOTIDE SEQUENCE [LARGE SCALE GENOMIC DNA]</scope>
    <source>
        <strain evidence="2 3">DSM 45764</strain>
    </source>
</reference>
<gene>
    <name evidence="2" type="ORF">JD78_02244</name>
</gene>
<evidence type="ECO:0000313" key="3">
    <source>
        <dbReference type="Proteomes" id="UP000321490"/>
    </source>
</evidence>
<dbReference type="OrthoDB" id="3267263at2"/>
<evidence type="ECO:0000256" key="1">
    <source>
        <dbReference type="SAM" id="MobiDB-lite"/>
    </source>
</evidence>
<comment type="caution">
    <text evidence="2">The sequence shown here is derived from an EMBL/GenBank/DDBJ whole genome shotgun (WGS) entry which is preliminary data.</text>
</comment>
<feature type="compositionally biased region" description="Basic residues" evidence="1">
    <location>
        <begin position="145"/>
        <end position="158"/>
    </location>
</feature>
<name>A0A562IS97_9ACTN</name>
<feature type="compositionally biased region" description="Basic residues" evidence="1">
    <location>
        <begin position="165"/>
        <end position="174"/>
    </location>
</feature>
<dbReference type="EMBL" id="VLKF01000001">
    <property type="protein sequence ID" value="TWH73720.1"/>
    <property type="molecule type" value="Genomic_DNA"/>
</dbReference>
<evidence type="ECO:0008006" key="4">
    <source>
        <dbReference type="Google" id="ProtNLM"/>
    </source>
</evidence>
<sequence>MRLPITPAEIAPRIATGAFILNSGLGKRSVDGGTAAGLHGFAAGAYPFLKKVQPATFAKALSTTEIAIGAALLTPFVPTAVAGAALTGFSGGLVGLYLRTPGMTKPGSVAPTQDGLTIAKDVWMLGIGLGLLTEALTGRSDRAAARRRARRAPGKRAMGKAAHQGSRKAARKGAKLAAAENRALARAAATAGAVSARARDAVAA</sequence>
<feature type="region of interest" description="Disordered" evidence="1">
    <location>
        <begin position="142"/>
        <end position="174"/>
    </location>
</feature>